<dbReference type="InterPro" id="IPR007395">
    <property type="entry name" value="Zn_peptidase_2"/>
</dbReference>
<evidence type="ECO:0000313" key="3">
    <source>
        <dbReference type="Proteomes" id="UP000823935"/>
    </source>
</evidence>
<feature type="transmembrane region" description="Helical" evidence="1">
    <location>
        <begin position="25"/>
        <end position="46"/>
    </location>
</feature>
<gene>
    <name evidence="2" type="ORF">IAB44_00945</name>
</gene>
<feature type="transmembrane region" description="Helical" evidence="1">
    <location>
        <begin position="213"/>
        <end position="237"/>
    </location>
</feature>
<accession>A0A9D1EQX8</accession>
<dbReference type="PANTHER" id="PTHR36434:SF1">
    <property type="entry name" value="MEMBRANE PROTEASE YUGP-RELATED"/>
    <property type="match status" value="1"/>
</dbReference>
<sequence>MLLTYTNSFWGYGGYGTGLFFDPTYLLVLAGLILCLLAQAGVKSTFAKYSRVRSRSGLTGAEAARQVLNSAGIYDVSIQRVSGNLTDHYDPRTKVLRLSDSTYASASVAAVGVAAHECGHAIQHQKGYGPLMLRSTLVPAANIGSSLAWPIFFAGLIFSMQPLLTAGIVLFGLAVLFQLVTLPVEINASTRAVKILSGTGLVTEEEKGGVKKVLMAAALTYVAALASSLLQLLRLIILAGGRRRDD</sequence>
<proteinExistence type="predicted"/>
<dbReference type="EMBL" id="DVIQ01000004">
    <property type="protein sequence ID" value="HIS30111.1"/>
    <property type="molecule type" value="Genomic_DNA"/>
</dbReference>
<evidence type="ECO:0000313" key="2">
    <source>
        <dbReference type="EMBL" id="HIS30111.1"/>
    </source>
</evidence>
<feature type="transmembrane region" description="Helical" evidence="1">
    <location>
        <begin position="164"/>
        <end position="184"/>
    </location>
</feature>
<evidence type="ECO:0000256" key="1">
    <source>
        <dbReference type="SAM" id="Phobius"/>
    </source>
</evidence>
<keyword evidence="1" id="KW-0812">Transmembrane</keyword>
<protein>
    <submittedName>
        <fullName evidence="2">Zinc metallopeptidase</fullName>
    </submittedName>
</protein>
<dbReference type="Pfam" id="PF04298">
    <property type="entry name" value="Zn_peptidase_2"/>
    <property type="match status" value="1"/>
</dbReference>
<comment type="caution">
    <text evidence="2">The sequence shown here is derived from an EMBL/GenBank/DDBJ whole genome shotgun (WGS) entry which is preliminary data.</text>
</comment>
<keyword evidence="1" id="KW-0472">Membrane</keyword>
<name>A0A9D1EQX8_9FIRM</name>
<reference evidence="2" key="2">
    <citation type="journal article" date="2021" name="PeerJ">
        <title>Extensive microbial diversity within the chicken gut microbiome revealed by metagenomics and culture.</title>
        <authorList>
            <person name="Gilroy R."/>
            <person name="Ravi A."/>
            <person name="Getino M."/>
            <person name="Pursley I."/>
            <person name="Horton D.L."/>
            <person name="Alikhan N.F."/>
            <person name="Baker D."/>
            <person name="Gharbi K."/>
            <person name="Hall N."/>
            <person name="Watson M."/>
            <person name="Adriaenssens E.M."/>
            <person name="Foster-Nyarko E."/>
            <person name="Jarju S."/>
            <person name="Secka A."/>
            <person name="Antonio M."/>
            <person name="Oren A."/>
            <person name="Chaudhuri R.R."/>
            <person name="La Ragione R."/>
            <person name="Hildebrand F."/>
            <person name="Pallen M.J."/>
        </authorList>
    </citation>
    <scope>NUCLEOTIDE SEQUENCE</scope>
    <source>
        <strain evidence="2">CHK190-19873</strain>
    </source>
</reference>
<organism evidence="2 3">
    <name type="scientific">Candidatus Limivivens intestinipullorum</name>
    <dbReference type="NCBI Taxonomy" id="2840858"/>
    <lineage>
        <taxon>Bacteria</taxon>
        <taxon>Bacillati</taxon>
        <taxon>Bacillota</taxon>
        <taxon>Clostridia</taxon>
        <taxon>Lachnospirales</taxon>
        <taxon>Lachnospiraceae</taxon>
        <taxon>Lachnospiraceae incertae sedis</taxon>
        <taxon>Candidatus Limivivens</taxon>
    </lineage>
</organism>
<dbReference type="Proteomes" id="UP000823935">
    <property type="component" value="Unassembled WGS sequence"/>
</dbReference>
<keyword evidence="1" id="KW-1133">Transmembrane helix</keyword>
<reference evidence="2" key="1">
    <citation type="submission" date="2020-10" db="EMBL/GenBank/DDBJ databases">
        <authorList>
            <person name="Gilroy R."/>
        </authorList>
    </citation>
    <scope>NUCLEOTIDE SEQUENCE</scope>
    <source>
        <strain evidence="2">CHK190-19873</strain>
    </source>
</reference>
<dbReference type="PANTHER" id="PTHR36434">
    <property type="entry name" value="MEMBRANE PROTEASE YUGP-RELATED"/>
    <property type="match status" value="1"/>
</dbReference>
<feature type="transmembrane region" description="Helical" evidence="1">
    <location>
        <begin position="136"/>
        <end position="158"/>
    </location>
</feature>
<dbReference type="AlphaFoldDB" id="A0A9D1EQX8"/>